<dbReference type="Proteomes" id="UP000199028">
    <property type="component" value="Unassembled WGS sequence"/>
</dbReference>
<dbReference type="RefSeq" id="WP_090067199.1">
    <property type="nucleotide sequence ID" value="NZ_FOFT01000008.1"/>
</dbReference>
<organism evidence="1 2">
    <name type="scientific">Lentzea flaviverrucosa</name>
    <dbReference type="NCBI Taxonomy" id="200379"/>
    <lineage>
        <taxon>Bacteria</taxon>
        <taxon>Bacillati</taxon>
        <taxon>Actinomycetota</taxon>
        <taxon>Actinomycetes</taxon>
        <taxon>Pseudonocardiales</taxon>
        <taxon>Pseudonocardiaceae</taxon>
        <taxon>Lentzea</taxon>
    </lineage>
</organism>
<sequence>MYRVVFVSAVDYPMEVHEALAAAVTDSINEHVRLGWQYISFIPMPESYGAYLTFVAVPES</sequence>
<keyword evidence="2" id="KW-1185">Reference proteome</keyword>
<proteinExistence type="predicted"/>
<protein>
    <recommendedName>
        <fullName evidence="3">DUF4177 domain-containing protein</fullName>
    </recommendedName>
</protein>
<evidence type="ECO:0000313" key="1">
    <source>
        <dbReference type="EMBL" id="SER99540.1"/>
    </source>
</evidence>
<dbReference type="AlphaFoldDB" id="A0A1H9TQB2"/>
<evidence type="ECO:0000313" key="2">
    <source>
        <dbReference type="Proteomes" id="UP000199028"/>
    </source>
</evidence>
<dbReference type="EMBL" id="FOFT01000008">
    <property type="protein sequence ID" value="SER99540.1"/>
    <property type="molecule type" value="Genomic_DNA"/>
</dbReference>
<evidence type="ECO:0008006" key="3">
    <source>
        <dbReference type="Google" id="ProtNLM"/>
    </source>
</evidence>
<accession>A0A1H9TQB2</accession>
<gene>
    <name evidence="1" type="ORF">SAMN05216195_10898</name>
</gene>
<name>A0A1H9TQB2_9PSEU</name>
<reference evidence="2" key="1">
    <citation type="submission" date="2016-10" db="EMBL/GenBank/DDBJ databases">
        <authorList>
            <person name="Varghese N."/>
            <person name="Submissions S."/>
        </authorList>
    </citation>
    <scope>NUCLEOTIDE SEQUENCE [LARGE SCALE GENOMIC DNA]</scope>
    <source>
        <strain evidence="2">CGMCC 4.578</strain>
    </source>
</reference>